<keyword evidence="6" id="KW-0812">Transmembrane</keyword>
<evidence type="ECO:0000256" key="3">
    <source>
        <dbReference type="ARBA" id="ARBA00023125"/>
    </source>
</evidence>
<dbReference type="PANTHER" id="PTHR11945:SF405">
    <property type="entry name" value="MADS-BOX TRANSCRIPTION FACTOR FAMILY PROTEIN"/>
    <property type="match status" value="1"/>
</dbReference>
<dbReference type="PRINTS" id="PR00404">
    <property type="entry name" value="MADSDOMAIN"/>
</dbReference>
<protein>
    <submittedName>
        <fullName evidence="8">Agamous-like MADS-box protein AGL61</fullName>
    </submittedName>
</protein>
<dbReference type="GO" id="GO:0045944">
    <property type="term" value="P:positive regulation of transcription by RNA polymerase II"/>
    <property type="evidence" value="ECO:0007669"/>
    <property type="project" value="InterPro"/>
</dbReference>
<evidence type="ECO:0000256" key="4">
    <source>
        <dbReference type="ARBA" id="ARBA00023163"/>
    </source>
</evidence>
<evidence type="ECO:0000256" key="6">
    <source>
        <dbReference type="SAM" id="Phobius"/>
    </source>
</evidence>
<evidence type="ECO:0000256" key="1">
    <source>
        <dbReference type="ARBA" id="ARBA00004123"/>
    </source>
</evidence>
<dbReference type="InterPro" id="IPR002100">
    <property type="entry name" value="TF_MADSbox"/>
</dbReference>
<dbReference type="InterPro" id="IPR036879">
    <property type="entry name" value="TF_MADSbox_sf"/>
</dbReference>
<keyword evidence="3" id="KW-0238">DNA-binding</keyword>
<evidence type="ECO:0000313" key="9">
    <source>
        <dbReference type="Proteomes" id="UP001140949"/>
    </source>
</evidence>
<dbReference type="Pfam" id="PF00319">
    <property type="entry name" value="SRF-TF"/>
    <property type="match status" value="1"/>
</dbReference>
<sequence>MAGERSGGKPTARPLLTVIFGWPISFKFFPNSSFNFLSNPFVFSFLIITLSLSLSITRSLLLLLLSIDRSNKAADIVSNTMVGGKGKKKIEITRIVEKPKRRVTFSKRRKGLFKKAVELDVLCGSDTAVISVSEAGTVFAAGRPSLVHGLLLGTGAAGGGHGMELDYTRLERMGCDDLAKKLAALTKSQLEIELLMANRNAAASVMSQKAHVFVDADAATATVPPPAFPTPSSLGGIEEDESTDLLPLTSGGCSGGLVGDREDEISDFLEYEELIALSTLSSSGLEDEATGLLPLPIGYSGGVVGNSEDGIFNFLLEDEELIALSTPSELLEDETTCLIPPASGSSGFVGYSGDDEEIFDLLEDEELIALLQSYI</sequence>
<comment type="caution">
    <text evidence="8">The sequence shown here is derived from an EMBL/GenBank/DDBJ whole genome shotgun (WGS) entry which is preliminary data.</text>
</comment>
<dbReference type="GO" id="GO:0046983">
    <property type="term" value="F:protein dimerization activity"/>
    <property type="evidence" value="ECO:0007669"/>
    <property type="project" value="InterPro"/>
</dbReference>
<keyword evidence="9" id="KW-1185">Reference proteome</keyword>
<dbReference type="PROSITE" id="PS50066">
    <property type="entry name" value="MADS_BOX_2"/>
    <property type="match status" value="1"/>
</dbReference>
<dbReference type="GO" id="GO:0005634">
    <property type="term" value="C:nucleus"/>
    <property type="evidence" value="ECO:0007669"/>
    <property type="project" value="UniProtKB-SubCell"/>
</dbReference>
<feature type="domain" description="MADS-box" evidence="7">
    <location>
        <begin position="85"/>
        <end position="145"/>
    </location>
</feature>
<dbReference type="EMBL" id="JANAVB010021600">
    <property type="protein sequence ID" value="KAJ6825543.1"/>
    <property type="molecule type" value="Genomic_DNA"/>
</dbReference>
<keyword evidence="5" id="KW-0539">Nucleus</keyword>
<dbReference type="PANTHER" id="PTHR11945">
    <property type="entry name" value="MADS BOX PROTEIN"/>
    <property type="match status" value="1"/>
</dbReference>
<reference evidence="8" key="1">
    <citation type="journal article" date="2023" name="GigaByte">
        <title>Genome assembly of the bearded iris, Iris pallida Lam.</title>
        <authorList>
            <person name="Bruccoleri R.E."/>
            <person name="Oakeley E.J."/>
            <person name="Faust A.M.E."/>
            <person name="Altorfer M."/>
            <person name="Dessus-Babus S."/>
            <person name="Burckhardt D."/>
            <person name="Oertli M."/>
            <person name="Naumann U."/>
            <person name="Petersen F."/>
            <person name="Wong J."/>
        </authorList>
    </citation>
    <scope>NUCLEOTIDE SEQUENCE</scope>
    <source>
        <strain evidence="8">GSM-AAB239-AS_SAM_17_03QT</strain>
    </source>
</reference>
<dbReference type="GO" id="GO:0000981">
    <property type="term" value="F:DNA-binding transcription factor activity, RNA polymerase II-specific"/>
    <property type="evidence" value="ECO:0007669"/>
    <property type="project" value="InterPro"/>
</dbReference>
<evidence type="ECO:0000259" key="7">
    <source>
        <dbReference type="PROSITE" id="PS50066"/>
    </source>
</evidence>
<dbReference type="GO" id="GO:0000978">
    <property type="term" value="F:RNA polymerase II cis-regulatory region sequence-specific DNA binding"/>
    <property type="evidence" value="ECO:0007669"/>
    <property type="project" value="TreeGrafter"/>
</dbReference>
<feature type="transmembrane region" description="Helical" evidence="6">
    <location>
        <begin position="41"/>
        <end position="65"/>
    </location>
</feature>
<proteinExistence type="predicted"/>
<dbReference type="SUPFAM" id="SSF55455">
    <property type="entry name" value="SRF-like"/>
    <property type="match status" value="1"/>
</dbReference>
<name>A0AAX6GAP3_IRIPA</name>
<gene>
    <name evidence="8" type="ORF">M6B38_376670</name>
</gene>
<evidence type="ECO:0000256" key="2">
    <source>
        <dbReference type="ARBA" id="ARBA00023015"/>
    </source>
</evidence>
<keyword evidence="6" id="KW-0472">Membrane</keyword>
<dbReference type="AlphaFoldDB" id="A0AAX6GAP3"/>
<organism evidence="8 9">
    <name type="scientific">Iris pallida</name>
    <name type="common">Sweet iris</name>
    <dbReference type="NCBI Taxonomy" id="29817"/>
    <lineage>
        <taxon>Eukaryota</taxon>
        <taxon>Viridiplantae</taxon>
        <taxon>Streptophyta</taxon>
        <taxon>Embryophyta</taxon>
        <taxon>Tracheophyta</taxon>
        <taxon>Spermatophyta</taxon>
        <taxon>Magnoliopsida</taxon>
        <taxon>Liliopsida</taxon>
        <taxon>Asparagales</taxon>
        <taxon>Iridaceae</taxon>
        <taxon>Iridoideae</taxon>
        <taxon>Irideae</taxon>
        <taxon>Iris</taxon>
    </lineage>
</organism>
<accession>A0AAX6GAP3</accession>
<keyword evidence="2" id="KW-0805">Transcription regulation</keyword>
<dbReference type="SMART" id="SM00432">
    <property type="entry name" value="MADS"/>
    <property type="match status" value="1"/>
</dbReference>
<reference evidence="8" key="2">
    <citation type="submission" date="2023-04" db="EMBL/GenBank/DDBJ databases">
        <authorList>
            <person name="Bruccoleri R.E."/>
            <person name="Oakeley E.J."/>
            <person name="Faust A.-M."/>
            <person name="Dessus-Babus S."/>
            <person name="Altorfer M."/>
            <person name="Burckhardt D."/>
            <person name="Oertli M."/>
            <person name="Naumann U."/>
            <person name="Petersen F."/>
            <person name="Wong J."/>
        </authorList>
    </citation>
    <scope>NUCLEOTIDE SEQUENCE</scope>
    <source>
        <strain evidence="8">GSM-AAB239-AS_SAM_17_03QT</strain>
        <tissue evidence="8">Leaf</tissue>
    </source>
</reference>
<keyword evidence="6" id="KW-1133">Transmembrane helix</keyword>
<dbReference type="Gene3D" id="3.40.1810.10">
    <property type="entry name" value="Transcription factor, MADS-box"/>
    <property type="match status" value="1"/>
</dbReference>
<keyword evidence="4" id="KW-0804">Transcription</keyword>
<dbReference type="InterPro" id="IPR033897">
    <property type="entry name" value="SRF-like_MADS-box"/>
</dbReference>
<dbReference type="Proteomes" id="UP001140949">
    <property type="component" value="Unassembled WGS sequence"/>
</dbReference>
<comment type="subcellular location">
    <subcellularLocation>
        <location evidence="1">Nucleus</location>
    </subcellularLocation>
</comment>
<dbReference type="CDD" id="cd00266">
    <property type="entry name" value="MADS_SRF_like"/>
    <property type="match status" value="1"/>
</dbReference>
<evidence type="ECO:0000256" key="5">
    <source>
        <dbReference type="ARBA" id="ARBA00023242"/>
    </source>
</evidence>
<evidence type="ECO:0000313" key="8">
    <source>
        <dbReference type="EMBL" id="KAJ6825543.1"/>
    </source>
</evidence>